<evidence type="ECO:0000256" key="4">
    <source>
        <dbReference type="ARBA" id="ARBA00022833"/>
    </source>
</evidence>
<evidence type="ECO:0000256" key="5">
    <source>
        <dbReference type="ARBA" id="ARBA00023002"/>
    </source>
</evidence>
<evidence type="ECO:0000313" key="11">
    <source>
        <dbReference type="EMBL" id="CAB4845888.1"/>
    </source>
</evidence>
<dbReference type="EMBL" id="CAEZYF010000012">
    <property type="protein sequence ID" value="CAB4728930.1"/>
    <property type="molecule type" value="Genomic_DNA"/>
</dbReference>
<comment type="cofactor">
    <cofactor evidence="1">
        <name>Zn(2+)</name>
        <dbReference type="ChEBI" id="CHEBI:29105"/>
    </cofactor>
</comment>
<evidence type="ECO:0000256" key="3">
    <source>
        <dbReference type="ARBA" id="ARBA00022723"/>
    </source>
</evidence>
<evidence type="ECO:0000313" key="8">
    <source>
        <dbReference type="EMBL" id="CAB4363211.1"/>
    </source>
</evidence>
<dbReference type="InterPro" id="IPR011032">
    <property type="entry name" value="GroES-like_sf"/>
</dbReference>
<evidence type="ECO:0000256" key="1">
    <source>
        <dbReference type="ARBA" id="ARBA00001947"/>
    </source>
</evidence>
<evidence type="ECO:0000313" key="10">
    <source>
        <dbReference type="EMBL" id="CAB4807575.1"/>
    </source>
</evidence>
<keyword evidence="3" id="KW-0479">Metal-binding</keyword>
<gene>
    <name evidence="9" type="ORF">UFOPK2656_01965</name>
    <name evidence="10" type="ORF">UFOPK3099_00515</name>
    <name evidence="11" type="ORF">UFOPK3267_00028</name>
    <name evidence="12" type="ORF">UFOPK3651_00833</name>
    <name evidence="13" type="ORF">UFOPK3931_02700</name>
    <name evidence="8" type="ORF">UFOPK4189_00992</name>
</gene>
<evidence type="ECO:0000256" key="6">
    <source>
        <dbReference type="ARBA" id="ARBA00023027"/>
    </source>
</evidence>
<dbReference type="Pfam" id="PF00107">
    <property type="entry name" value="ADH_zinc_N"/>
    <property type="match status" value="1"/>
</dbReference>
<evidence type="ECO:0000256" key="2">
    <source>
        <dbReference type="ARBA" id="ARBA00022490"/>
    </source>
</evidence>
<dbReference type="EMBL" id="CAFBOL010000100">
    <property type="protein sequence ID" value="CAB5009041.1"/>
    <property type="molecule type" value="Genomic_DNA"/>
</dbReference>
<dbReference type="SMART" id="SM00829">
    <property type="entry name" value="PKS_ER"/>
    <property type="match status" value="1"/>
</dbReference>
<dbReference type="GO" id="GO:0008270">
    <property type="term" value="F:zinc ion binding"/>
    <property type="evidence" value="ECO:0007669"/>
    <property type="project" value="InterPro"/>
</dbReference>
<evidence type="ECO:0000313" key="9">
    <source>
        <dbReference type="EMBL" id="CAB4728930.1"/>
    </source>
</evidence>
<dbReference type="NCBIfam" id="NF003808">
    <property type="entry name" value="PRK05396.1"/>
    <property type="match status" value="1"/>
</dbReference>
<dbReference type="InterPro" id="IPR050129">
    <property type="entry name" value="Zn_alcohol_dh"/>
</dbReference>
<dbReference type="PROSITE" id="PS00059">
    <property type="entry name" value="ADH_ZINC"/>
    <property type="match status" value="1"/>
</dbReference>
<name>A0A6J7BP21_9ZZZZ</name>
<evidence type="ECO:0000259" key="7">
    <source>
        <dbReference type="SMART" id="SM00829"/>
    </source>
</evidence>
<keyword evidence="6" id="KW-0520">NAD</keyword>
<dbReference type="InterPro" id="IPR002328">
    <property type="entry name" value="ADH_Zn_CS"/>
</dbReference>
<dbReference type="SUPFAM" id="SSF51735">
    <property type="entry name" value="NAD(P)-binding Rossmann-fold domains"/>
    <property type="match status" value="1"/>
</dbReference>
<feature type="domain" description="Enoyl reductase (ER)" evidence="7">
    <location>
        <begin position="12"/>
        <end position="338"/>
    </location>
</feature>
<dbReference type="AlphaFoldDB" id="A0A6J7BP21"/>
<protein>
    <submittedName>
        <fullName evidence="11">Unannotated protein</fullName>
    </submittedName>
</protein>
<proteinExistence type="inferred from homology"/>
<dbReference type="NCBIfam" id="TIGR00692">
    <property type="entry name" value="tdh"/>
    <property type="match status" value="1"/>
</dbReference>
<dbReference type="HAMAP" id="MF_00627">
    <property type="entry name" value="Thr_dehydrog"/>
    <property type="match status" value="1"/>
</dbReference>
<dbReference type="InterPro" id="IPR036291">
    <property type="entry name" value="NAD(P)-bd_dom_sf"/>
</dbReference>
<evidence type="ECO:0000313" key="12">
    <source>
        <dbReference type="EMBL" id="CAB4920708.1"/>
    </source>
</evidence>
<keyword evidence="4" id="KW-0862">Zinc</keyword>
<keyword evidence="5" id="KW-0560">Oxidoreductase</keyword>
<organism evidence="11">
    <name type="scientific">freshwater metagenome</name>
    <dbReference type="NCBI Taxonomy" id="449393"/>
    <lineage>
        <taxon>unclassified sequences</taxon>
        <taxon>metagenomes</taxon>
        <taxon>ecological metagenomes</taxon>
    </lineage>
</organism>
<keyword evidence="2" id="KW-0963">Cytoplasm</keyword>
<dbReference type="Pfam" id="PF08240">
    <property type="entry name" value="ADH_N"/>
    <property type="match status" value="1"/>
</dbReference>
<dbReference type="Gene3D" id="3.90.180.10">
    <property type="entry name" value="Medium-chain alcohol dehydrogenases, catalytic domain"/>
    <property type="match status" value="1"/>
</dbReference>
<evidence type="ECO:0000313" key="13">
    <source>
        <dbReference type="EMBL" id="CAB5009041.1"/>
    </source>
</evidence>
<dbReference type="InterPro" id="IPR020843">
    <property type="entry name" value="ER"/>
</dbReference>
<dbReference type="InterPro" id="IPR013149">
    <property type="entry name" value="ADH-like_C"/>
</dbReference>
<dbReference type="GO" id="GO:0008743">
    <property type="term" value="F:L-threonine 3-dehydrogenase activity"/>
    <property type="evidence" value="ECO:0007669"/>
    <property type="project" value="InterPro"/>
</dbReference>
<dbReference type="EMBL" id="CAFAAV010000025">
    <property type="protein sequence ID" value="CAB4807575.1"/>
    <property type="molecule type" value="Genomic_DNA"/>
</dbReference>
<dbReference type="PANTHER" id="PTHR43401:SF2">
    <property type="entry name" value="L-THREONINE 3-DEHYDROGENASE"/>
    <property type="match status" value="1"/>
</dbReference>
<dbReference type="EMBL" id="CAFBIY010000001">
    <property type="protein sequence ID" value="CAB4845888.1"/>
    <property type="molecule type" value="Genomic_DNA"/>
</dbReference>
<sequence length="341" mass="36421">MRALVKARPEPGLWMQNVPVPTVAEGDVLIRVRKTSICGTDLHIHHWDAWAQATIPVPMVVGHEFMGEIAAVGPGVKGLDVGQRVAGEGHVTCGHCRNCKGGRREFCHHHTGVGVTRPGAFAEYVVIPAQNVFVVPEHISDDVAAVLDPLGNATHTALCFDVVGEDVLITGAGPIGVLAAAIVRHVGARHVVVTDINPYRLGMAEAHGASRVVDVRSEQLAPVMAALGMTEGFDVGLEMSGAEAAFNQMLDSMNHGGRIAVLGIPAGPMTLDVNDVIFKGLNIQGIYGRRIFETWYKMAAMLQSGLDISGIVTHRFDAGDYQQAFDVVHRGECGKVILDWA</sequence>
<dbReference type="PANTHER" id="PTHR43401">
    <property type="entry name" value="L-THREONINE 3-DEHYDROGENASE"/>
    <property type="match status" value="1"/>
</dbReference>
<reference evidence="11" key="1">
    <citation type="submission" date="2020-05" db="EMBL/GenBank/DDBJ databases">
        <authorList>
            <person name="Chiriac C."/>
            <person name="Salcher M."/>
            <person name="Ghai R."/>
            <person name="Kavagutti S V."/>
        </authorList>
    </citation>
    <scope>NUCLEOTIDE SEQUENCE</scope>
</reference>
<dbReference type="Gene3D" id="3.40.50.720">
    <property type="entry name" value="NAD(P)-binding Rossmann-like Domain"/>
    <property type="match status" value="1"/>
</dbReference>
<dbReference type="EMBL" id="CAESGF010000004">
    <property type="protein sequence ID" value="CAB4363211.1"/>
    <property type="molecule type" value="Genomic_DNA"/>
</dbReference>
<dbReference type="InterPro" id="IPR013154">
    <property type="entry name" value="ADH-like_N"/>
</dbReference>
<dbReference type="EMBL" id="CAFBMT010000004">
    <property type="protein sequence ID" value="CAB4920708.1"/>
    <property type="molecule type" value="Genomic_DNA"/>
</dbReference>
<dbReference type="InterPro" id="IPR004627">
    <property type="entry name" value="L-Threonine_3-DHase"/>
</dbReference>
<dbReference type="GO" id="GO:0006567">
    <property type="term" value="P:L-threonine catabolic process"/>
    <property type="evidence" value="ECO:0007669"/>
    <property type="project" value="InterPro"/>
</dbReference>
<accession>A0A6J7BP21</accession>
<dbReference type="SUPFAM" id="SSF50129">
    <property type="entry name" value="GroES-like"/>
    <property type="match status" value="1"/>
</dbReference>